<dbReference type="Pfam" id="PF16640">
    <property type="entry name" value="Big_3_5"/>
    <property type="match status" value="2"/>
</dbReference>
<keyword evidence="2" id="KW-0964">Secreted</keyword>
<dbReference type="InterPro" id="IPR023828">
    <property type="entry name" value="Peptidase_S8_Ser-AS"/>
</dbReference>
<feature type="active site" description="Charge relay system" evidence="7 8">
    <location>
        <position position="632"/>
    </location>
</feature>
<evidence type="ECO:0000256" key="8">
    <source>
        <dbReference type="PROSITE-ProRule" id="PRU01240"/>
    </source>
</evidence>
<evidence type="ECO:0000256" key="2">
    <source>
        <dbReference type="ARBA" id="ARBA00022512"/>
    </source>
</evidence>
<dbReference type="PRINTS" id="PR00723">
    <property type="entry name" value="SUBTILISIN"/>
</dbReference>
<gene>
    <name evidence="14" type="ORF">CSO01_25460</name>
</gene>
<dbReference type="InterPro" id="IPR022398">
    <property type="entry name" value="Peptidase_S8_His-AS"/>
</dbReference>
<comment type="similarity">
    <text evidence="1 8 9">Belongs to the peptidase S8 family.</text>
</comment>
<dbReference type="Gene3D" id="3.40.50.200">
    <property type="entry name" value="Peptidase S8/S53 domain"/>
    <property type="match status" value="2"/>
</dbReference>
<dbReference type="InterPro" id="IPR023827">
    <property type="entry name" value="Peptidase_S8_Asp-AS"/>
</dbReference>
<keyword evidence="6 8" id="KW-0720">Serine protease</keyword>
<keyword evidence="5 8" id="KW-0378">Hydrolase</keyword>
<dbReference type="InterPro" id="IPR003137">
    <property type="entry name" value="PA_domain"/>
</dbReference>
<evidence type="ECO:0000256" key="1">
    <source>
        <dbReference type="ARBA" id="ARBA00011073"/>
    </source>
</evidence>
<accession>A0A512PF47</accession>
<dbReference type="GO" id="GO:0006508">
    <property type="term" value="P:proteolysis"/>
    <property type="evidence" value="ECO:0007669"/>
    <property type="project" value="UniProtKB-KW"/>
</dbReference>
<keyword evidence="3 8" id="KW-0645">Protease</keyword>
<feature type="domain" description="PA" evidence="12">
    <location>
        <begin position="465"/>
        <end position="532"/>
    </location>
</feature>
<feature type="active site" description="Charge relay system" evidence="7 8">
    <location>
        <position position="200"/>
    </location>
</feature>
<organism evidence="14 15">
    <name type="scientific">Cellulomonas soli</name>
    <dbReference type="NCBI Taxonomy" id="931535"/>
    <lineage>
        <taxon>Bacteria</taxon>
        <taxon>Bacillati</taxon>
        <taxon>Actinomycetota</taxon>
        <taxon>Actinomycetes</taxon>
        <taxon>Micrococcales</taxon>
        <taxon>Cellulomonadaceae</taxon>
        <taxon>Cellulomonas</taxon>
    </lineage>
</organism>
<dbReference type="InterPro" id="IPR013783">
    <property type="entry name" value="Ig-like_fold"/>
</dbReference>
<evidence type="ECO:0000313" key="14">
    <source>
        <dbReference type="EMBL" id="GEP69831.1"/>
    </source>
</evidence>
<keyword evidence="4 10" id="KW-0732">Signal</keyword>
<evidence type="ECO:0000313" key="15">
    <source>
        <dbReference type="Proteomes" id="UP000321798"/>
    </source>
</evidence>
<keyword evidence="15" id="KW-1185">Reference proteome</keyword>
<dbReference type="GO" id="GO:0004252">
    <property type="term" value="F:serine-type endopeptidase activity"/>
    <property type="evidence" value="ECO:0007669"/>
    <property type="project" value="UniProtKB-UniRule"/>
</dbReference>
<dbReference type="InterPro" id="IPR032109">
    <property type="entry name" value="Big_3_5"/>
</dbReference>
<dbReference type="SUPFAM" id="SSF52743">
    <property type="entry name" value="Subtilisin-like"/>
    <property type="match status" value="1"/>
</dbReference>
<comment type="caution">
    <text evidence="14">The sequence shown here is derived from an EMBL/GenBank/DDBJ whole genome shotgun (WGS) entry which is preliminary data.</text>
</comment>
<evidence type="ECO:0000256" key="7">
    <source>
        <dbReference type="PIRSR" id="PIRSR615500-1"/>
    </source>
</evidence>
<evidence type="ECO:0000256" key="9">
    <source>
        <dbReference type="RuleBase" id="RU003355"/>
    </source>
</evidence>
<reference evidence="14 15" key="1">
    <citation type="submission" date="2019-07" db="EMBL/GenBank/DDBJ databases">
        <title>Whole genome shotgun sequence of Cellulomonas soli NBRC 109434.</title>
        <authorList>
            <person name="Hosoyama A."/>
            <person name="Uohara A."/>
            <person name="Ohji S."/>
            <person name="Ichikawa N."/>
        </authorList>
    </citation>
    <scope>NUCLEOTIDE SEQUENCE [LARGE SCALE GENOMIC DNA]</scope>
    <source>
        <strain evidence="14 15">NBRC 109434</strain>
    </source>
</reference>
<dbReference type="PROSITE" id="PS00138">
    <property type="entry name" value="SUBTILASE_SER"/>
    <property type="match status" value="1"/>
</dbReference>
<evidence type="ECO:0000259" key="12">
    <source>
        <dbReference type="Pfam" id="PF02225"/>
    </source>
</evidence>
<evidence type="ECO:0000256" key="3">
    <source>
        <dbReference type="ARBA" id="ARBA00022670"/>
    </source>
</evidence>
<dbReference type="EMBL" id="BKAL01000008">
    <property type="protein sequence ID" value="GEP69831.1"/>
    <property type="molecule type" value="Genomic_DNA"/>
</dbReference>
<dbReference type="Proteomes" id="UP000321798">
    <property type="component" value="Unassembled WGS sequence"/>
</dbReference>
<dbReference type="PANTHER" id="PTHR43806">
    <property type="entry name" value="PEPTIDASE S8"/>
    <property type="match status" value="1"/>
</dbReference>
<dbReference type="InterPro" id="IPR015500">
    <property type="entry name" value="Peptidase_S8_subtilisin-rel"/>
</dbReference>
<feature type="domain" description="Bacterial Ig-like" evidence="13">
    <location>
        <begin position="1125"/>
        <end position="1201"/>
    </location>
</feature>
<dbReference type="OrthoDB" id="9813435at2"/>
<feature type="signal peptide" evidence="10">
    <location>
        <begin position="1"/>
        <end position="33"/>
    </location>
</feature>
<evidence type="ECO:0000256" key="6">
    <source>
        <dbReference type="ARBA" id="ARBA00022825"/>
    </source>
</evidence>
<dbReference type="PANTHER" id="PTHR43806:SF11">
    <property type="entry name" value="CEREVISIN-RELATED"/>
    <property type="match status" value="1"/>
</dbReference>
<dbReference type="Pfam" id="PF02225">
    <property type="entry name" value="PA"/>
    <property type="match status" value="1"/>
</dbReference>
<dbReference type="InterPro" id="IPR036852">
    <property type="entry name" value="Peptidase_S8/S53_dom_sf"/>
</dbReference>
<dbReference type="InterPro" id="IPR000209">
    <property type="entry name" value="Peptidase_S8/S53_dom"/>
</dbReference>
<evidence type="ECO:0000259" key="11">
    <source>
        <dbReference type="Pfam" id="PF00082"/>
    </source>
</evidence>
<dbReference type="PROSITE" id="PS00137">
    <property type="entry name" value="SUBTILASE_HIS"/>
    <property type="match status" value="1"/>
</dbReference>
<feature type="domain" description="Bacterial Ig-like" evidence="13">
    <location>
        <begin position="1211"/>
        <end position="1298"/>
    </location>
</feature>
<dbReference type="GO" id="GO:0005975">
    <property type="term" value="P:carbohydrate metabolic process"/>
    <property type="evidence" value="ECO:0007669"/>
    <property type="project" value="UniProtKB-ARBA"/>
</dbReference>
<dbReference type="PROSITE" id="PS51892">
    <property type="entry name" value="SUBTILASE"/>
    <property type="match status" value="1"/>
</dbReference>
<dbReference type="Pfam" id="PF00082">
    <property type="entry name" value="Peptidase_S8"/>
    <property type="match status" value="1"/>
</dbReference>
<feature type="chain" id="PRO_5022233503" evidence="10">
    <location>
        <begin position="34"/>
        <end position="1300"/>
    </location>
</feature>
<sequence length="1300" mass="129092">MTRRPLAGLTALSLTLTSAVLGTSALLAGAAAAAPPPDTPVAADPALAATLSTTAEDSPSGKISADLADADGTVTAIVQLDAPSGVEVTAEGGDPAAVQAAAEDTEDLAADVVPSELSDATAGAAAPQRIATLTNLVAGTLVTGDAAKIRELAGSDDVVALYRVTSKTLENSHTVSFTKALQAWQDTGHTGEGVRIGIIDTGLDYTHADFGGPGTVEAYAEAYGTDGAGPVPAELTDPAKFIGGYDFAGPLYDADPASKLPGATTVPTPDENPIDASYLSDNSGHGSHVAGTAAGYGVDATGKTFTGDYSALTDVSDWTVGPGTAPQAELYSLKVFGDIGGSTDLTSLALDRAADPNGDGDLGDRLDVVNLSLGSDGSPADDPDSQLIDTLSALGTVVVLAAGNAGDLEDIAGSPGNGVTGLAVANSVGSPQTYDGVEVTAATDPASVRTWSGQNSINYAGDADVTAPVVAIGATTFSGCTPFTAAQAAQVAGKIAYLWWDDDDSSRACGSATRWTNAQNAGAVGVLIGTTETVFAAGIAGNAGLPGAQLTGPSTTALLPEITAGTLTVHLGPSLSGAVIEDIAGDALNSGSSRGVHGSLGVAKPDVAAPGTLIVSAASSTGNEGHSLSGTSMASPHVAGIAALVRSAHPGWGQVEVKAAVVNTATHDVTTEGLGKGETYGPARVGAGRVDALAAVTTPVVAYNSQVPAQTSVAFGVVNVGASTVKATKTVTVKNLGDSPVTYATSVTTATTAGGATITASPANVTVPAGGQSLVTLTLTADPTTLAREIDPTQDVTQAGLPREYVTQLSGRLVLTSGSSELRVPVQAAPRLVSDLKAGAVSFADAGAPTATLPLSGRGVADGGWYSLSTPLILAATSPKLETAPGFVTSASATAAGDLRYVGWVSTAPQEVAAGGEATDGYLGIGVATDGEWATLGHSTQPVADIDIDGDGTADIESYVTKYAESDITVALTVDLATGATLDIEPVNLFFGDVESGIFDNNVVVLPIALGAVGIEPGDTPTVQVSTYSQYAQDPSGILDSVEPFTIDPFDPTFWFENDITGSFSSLGADGTAVPVHHAAGVTSGQLLVLQHQNAATTSRAQVVDVTVPEAVTTTTTLKVTGGGKAGQAVTLAASVAPRDAQGTVTFLDGTTEIASAAVTNGKATAKAALGAGTHQLTAVYAPATGAWKASTSKPVKVTVARSGSSTKLVISPKQVHKGTAATATVTVTGQTTAPTGTVEIREGHKVLASGTLTVNGSTGTVTITLPTTLTVGTHQLTAVYVGSTDVNGSKSSASLRVVR</sequence>
<evidence type="ECO:0000256" key="10">
    <source>
        <dbReference type="SAM" id="SignalP"/>
    </source>
</evidence>
<feature type="domain" description="Peptidase S8/S53" evidence="11">
    <location>
        <begin position="191"/>
        <end position="668"/>
    </location>
</feature>
<dbReference type="Gene3D" id="2.60.40.10">
    <property type="entry name" value="Immunoglobulins"/>
    <property type="match status" value="3"/>
</dbReference>
<proteinExistence type="inferred from homology"/>
<protein>
    <submittedName>
        <fullName evidence="14">Peptidase S8</fullName>
    </submittedName>
</protein>
<evidence type="ECO:0000256" key="4">
    <source>
        <dbReference type="ARBA" id="ARBA00022729"/>
    </source>
</evidence>
<dbReference type="CDD" id="cd07474">
    <property type="entry name" value="Peptidases_S8_subtilisin_Vpr-like"/>
    <property type="match status" value="1"/>
</dbReference>
<dbReference type="InterPro" id="IPR034213">
    <property type="entry name" value="S8_Vpr-like"/>
</dbReference>
<feature type="active site" description="Charge relay system" evidence="7 8">
    <location>
        <position position="285"/>
    </location>
</feature>
<evidence type="ECO:0000259" key="13">
    <source>
        <dbReference type="Pfam" id="PF16640"/>
    </source>
</evidence>
<dbReference type="InterPro" id="IPR050131">
    <property type="entry name" value="Peptidase_S8_subtilisin-like"/>
</dbReference>
<name>A0A512PF47_9CELL</name>
<keyword evidence="2" id="KW-0134">Cell wall</keyword>
<dbReference type="RefSeq" id="WP_146953569.1">
    <property type="nucleotide sequence ID" value="NZ_BAABBJ010000001.1"/>
</dbReference>
<dbReference type="PROSITE" id="PS00136">
    <property type="entry name" value="SUBTILASE_ASP"/>
    <property type="match status" value="1"/>
</dbReference>
<evidence type="ECO:0000256" key="5">
    <source>
        <dbReference type="ARBA" id="ARBA00022801"/>
    </source>
</evidence>